<feature type="transmembrane region" description="Helical" evidence="6">
    <location>
        <begin position="335"/>
        <end position="355"/>
    </location>
</feature>
<organism evidence="7 8">
    <name type="scientific">Consotaella salsifontis</name>
    <dbReference type="NCBI Taxonomy" id="1365950"/>
    <lineage>
        <taxon>Bacteria</taxon>
        <taxon>Pseudomonadati</taxon>
        <taxon>Pseudomonadota</taxon>
        <taxon>Alphaproteobacteria</taxon>
        <taxon>Hyphomicrobiales</taxon>
        <taxon>Aurantimonadaceae</taxon>
        <taxon>Consotaella</taxon>
    </lineage>
</organism>
<feature type="transmembrane region" description="Helical" evidence="6">
    <location>
        <begin position="308"/>
        <end position="329"/>
    </location>
</feature>
<dbReference type="PANTHER" id="PTHR33529:SF6">
    <property type="entry name" value="YJGP_YJGQ FAMILY PERMEASE"/>
    <property type="match status" value="1"/>
</dbReference>
<protein>
    <submittedName>
        <fullName evidence="7">Lipopolysaccharide export system permease protein</fullName>
    </submittedName>
</protein>
<evidence type="ECO:0000313" key="7">
    <source>
        <dbReference type="EMBL" id="SJZ55427.1"/>
    </source>
</evidence>
<keyword evidence="5 6" id="KW-0472">Membrane</keyword>
<keyword evidence="4 6" id="KW-1133">Transmembrane helix</keyword>
<evidence type="ECO:0000256" key="2">
    <source>
        <dbReference type="ARBA" id="ARBA00022475"/>
    </source>
</evidence>
<dbReference type="InterPro" id="IPR005495">
    <property type="entry name" value="LptG/LptF_permease"/>
</dbReference>
<dbReference type="Proteomes" id="UP000190135">
    <property type="component" value="Unassembled WGS sequence"/>
</dbReference>
<name>A0A1T4LLG7_9HYPH</name>
<evidence type="ECO:0000256" key="1">
    <source>
        <dbReference type="ARBA" id="ARBA00004651"/>
    </source>
</evidence>
<feature type="transmembrane region" description="Helical" evidence="6">
    <location>
        <begin position="278"/>
        <end position="296"/>
    </location>
</feature>
<evidence type="ECO:0000256" key="6">
    <source>
        <dbReference type="SAM" id="Phobius"/>
    </source>
</evidence>
<evidence type="ECO:0000256" key="5">
    <source>
        <dbReference type="ARBA" id="ARBA00023136"/>
    </source>
</evidence>
<comment type="subcellular location">
    <subcellularLocation>
        <location evidence="1">Cell membrane</location>
        <topology evidence="1">Multi-pass membrane protein</topology>
    </subcellularLocation>
</comment>
<keyword evidence="3 6" id="KW-0812">Transmembrane</keyword>
<dbReference type="PANTHER" id="PTHR33529">
    <property type="entry name" value="SLR0882 PROTEIN-RELATED"/>
    <property type="match status" value="1"/>
</dbReference>
<dbReference type="EMBL" id="FUXL01000001">
    <property type="protein sequence ID" value="SJZ55427.1"/>
    <property type="molecule type" value="Genomic_DNA"/>
</dbReference>
<accession>A0A1T4LLG7</accession>
<sequence length="399" mass="43586">MTILERYIFRRVLTLSIGALLSLLLVIWITQALQRINIVTTTAAAAGKVMWLAVLMVPNLAMGILPFALLIGAIQALNALNADSERAAISAAGGSMRILGRPVLLLSALFTLVMLIDANIVSPAAQRTFYRGMSQVNADVITLFLKEGRFEEVQKGLYLSVGSVRGSTVRGLFISDRRDPVMDLTYLAEEGRIIENGDEAYLLLYNGQLHRRKVGESAVSIIQFQTYAFDLSDLRGDHGGTWTRTSERSTAELLSPDPNDPQYRARPGSFAEELHERFSEWLYCVAFALWALVVAGQPRTNRQKTSQALTLGLGGAMGLRALGFVVTSVAGRNDLFVYALYALPLASIVSSIILLKTGKDIGEIRSVRIATDRILAFGALLRRAVPLGGRSRRGASERS</sequence>
<keyword evidence="8" id="KW-1185">Reference proteome</keyword>
<dbReference type="OrthoDB" id="8477889at2"/>
<dbReference type="RefSeq" id="WP_078706564.1">
    <property type="nucleotide sequence ID" value="NZ_FUXL01000001.1"/>
</dbReference>
<evidence type="ECO:0000256" key="3">
    <source>
        <dbReference type="ARBA" id="ARBA00022692"/>
    </source>
</evidence>
<dbReference type="GO" id="GO:0015920">
    <property type="term" value="P:lipopolysaccharide transport"/>
    <property type="evidence" value="ECO:0007669"/>
    <property type="project" value="TreeGrafter"/>
</dbReference>
<dbReference type="AlphaFoldDB" id="A0A1T4LLG7"/>
<dbReference type="GO" id="GO:0043190">
    <property type="term" value="C:ATP-binding cassette (ABC) transporter complex"/>
    <property type="evidence" value="ECO:0007669"/>
    <property type="project" value="TreeGrafter"/>
</dbReference>
<feature type="transmembrane region" description="Helical" evidence="6">
    <location>
        <begin position="98"/>
        <end position="116"/>
    </location>
</feature>
<proteinExistence type="predicted"/>
<evidence type="ECO:0000256" key="4">
    <source>
        <dbReference type="ARBA" id="ARBA00022989"/>
    </source>
</evidence>
<dbReference type="Pfam" id="PF03739">
    <property type="entry name" value="LptF_LptG"/>
    <property type="match status" value="1"/>
</dbReference>
<reference evidence="7 8" key="1">
    <citation type="submission" date="2017-02" db="EMBL/GenBank/DDBJ databases">
        <authorList>
            <person name="Peterson S.W."/>
        </authorList>
    </citation>
    <scope>NUCLEOTIDE SEQUENCE [LARGE SCALE GENOMIC DNA]</scope>
    <source>
        <strain evidence="7 8">USBA 369</strain>
    </source>
</reference>
<feature type="transmembrane region" description="Helical" evidence="6">
    <location>
        <begin position="50"/>
        <end position="77"/>
    </location>
</feature>
<feature type="transmembrane region" description="Helical" evidence="6">
    <location>
        <begin position="12"/>
        <end position="30"/>
    </location>
</feature>
<keyword evidence="2" id="KW-1003">Cell membrane</keyword>
<evidence type="ECO:0000313" key="8">
    <source>
        <dbReference type="Proteomes" id="UP000190135"/>
    </source>
</evidence>
<gene>
    <name evidence="7" type="ORF">SAMN05428963_101266</name>
</gene>
<dbReference type="STRING" id="1365950.SAMN05428963_101266"/>